<evidence type="ECO:0000313" key="2">
    <source>
        <dbReference type="Proteomes" id="UP000236732"/>
    </source>
</evidence>
<reference evidence="1 2" key="1">
    <citation type="submission" date="2016-10" db="EMBL/GenBank/DDBJ databases">
        <authorList>
            <person name="de Groot N.N."/>
        </authorList>
    </citation>
    <scope>NUCLEOTIDE SEQUENCE [LARGE SCALE GENOMIC DNA]</scope>
    <source>
        <strain evidence="1 2">CGMCC 4.7037</strain>
    </source>
</reference>
<dbReference type="SUPFAM" id="SSF54909">
    <property type="entry name" value="Dimeric alpha+beta barrel"/>
    <property type="match status" value="1"/>
</dbReference>
<protein>
    <recommendedName>
        <fullName evidence="3">DUF3291 domain-containing protein</fullName>
    </recommendedName>
</protein>
<evidence type="ECO:0008006" key="3">
    <source>
        <dbReference type="Google" id="ProtNLM"/>
    </source>
</evidence>
<organism evidence="1 2">
    <name type="scientific">Nonomuraea solani</name>
    <dbReference type="NCBI Taxonomy" id="1144553"/>
    <lineage>
        <taxon>Bacteria</taxon>
        <taxon>Bacillati</taxon>
        <taxon>Actinomycetota</taxon>
        <taxon>Actinomycetes</taxon>
        <taxon>Streptosporangiales</taxon>
        <taxon>Streptosporangiaceae</taxon>
        <taxon>Nonomuraea</taxon>
    </lineage>
</organism>
<dbReference type="AlphaFoldDB" id="A0A1H5ULM4"/>
<sequence length="126" mass="14210">MRKMRSRWIAGPHPRGDGPVLVSRTDFQLHGLAGLPRAVLAGWRLSRHWPSLEGAVGLWLWVDLGRRRIGSVSVWRDEEALRGFVRLPEHVRIMRAYRGRGILTSGSALTSEPDLWKASRAIPSRG</sequence>
<name>A0A1H5ULM4_9ACTN</name>
<keyword evidence="2" id="KW-1185">Reference proteome</keyword>
<dbReference type="EMBL" id="FNVT01000001">
    <property type="protein sequence ID" value="SEF75328.1"/>
    <property type="molecule type" value="Genomic_DNA"/>
</dbReference>
<evidence type="ECO:0000313" key="1">
    <source>
        <dbReference type="EMBL" id="SEF75328.1"/>
    </source>
</evidence>
<accession>A0A1H5ULM4</accession>
<dbReference type="InterPro" id="IPR011008">
    <property type="entry name" value="Dimeric_a/b-barrel"/>
</dbReference>
<gene>
    <name evidence="1" type="ORF">SAMN05444920_101555</name>
</gene>
<dbReference type="Proteomes" id="UP000236732">
    <property type="component" value="Unassembled WGS sequence"/>
</dbReference>
<proteinExistence type="predicted"/>
<dbReference type="RefSeq" id="WP_146103500.1">
    <property type="nucleotide sequence ID" value="NZ_FNVT01000001.1"/>
</dbReference>
<dbReference type="OrthoDB" id="4550602at2"/>